<keyword evidence="2" id="KW-0732">Signal</keyword>
<gene>
    <name evidence="3" type="ORF">PoMZ_10196</name>
</gene>
<name>A0A4P7N1L2_PYROR</name>
<evidence type="ECO:0000313" key="4">
    <source>
        <dbReference type="Proteomes" id="UP000294847"/>
    </source>
</evidence>
<protein>
    <recommendedName>
        <fullName evidence="5">Secreted protein</fullName>
    </recommendedName>
</protein>
<reference evidence="3 4" key="1">
    <citation type="journal article" date="2019" name="Mol. Biol. Evol.">
        <title>Blast fungal genomes show frequent chromosomal changes, gene gains and losses, and effector gene turnover.</title>
        <authorList>
            <person name="Gomez Luciano L.B."/>
            <person name="Jason Tsai I."/>
            <person name="Chuma I."/>
            <person name="Tosa Y."/>
            <person name="Chen Y.H."/>
            <person name="Li J.Y."/>
            <person name="Li M.Y."/>
            <person name="Jade Lu M.Y."/>
            <person name="Nakayashiki H."/>
            <person name="Li W.H."/>
        </authorList>
    </citation>
    <scope>NUCLEOTIDE SEQUENCE [LARGE SCALE GENOMIC DNA]</scope>
    <source>
        <strain evidence="3">MZ5-1-6</strain>
    </source>
</reference>
<evidence type="ECO:0000256" key="1">
    <source>
        <dbReference type="SAM" id="MobiDB-lite"/>
    </source>
</evidence>
<dbReference type="Proteomes" id="UP000294847">
    <property type="component" value="Chromosome 1"/>
</dbReference>
<organism evidence="3 4">
    <name type="scientific">Pyricularia oryzae</name>
    <name type="common">Rice blast fungus</name>
    <name type="synonym">Magnaporthe oryzae</name>
    <dbReference type="NCBI Taxonomy" id="318829"/>
    <lineage>
        <taxon>Eukaryota</taxon>
        <taxon>Fungi</taxon>
        <taxon>Dikarya</taxon>
        <taxon>Ascomycota</taxon>
        <taxon>Pezizomycotina</taxon>
        <taxon>Sordariomycetes</taxon>
        <taxon>Sordariomycetidae</taxon>
        <taxon>Magnaporthales</taxon>
        <taxon>Pyriculariaceae</taxon>
        <taxon>Pyricularia</taxon>
    </lineage>
</organism>
<proteinExistence type="predicted"/>
<evidence type="ECO:0000256" key="2">
    <source>
        <dbReference type="SAM" id="SignalP"/>
    </source>
</evidence>
<feature type="chain" id="PRO_5020365673" description="Secreted protein" evidence="2">
    <location>
        <begin position="21"/>
        <end position="182"/>
    </location>
</feature>
<evidence type="ECO:0000313" key="3">
    <source>
        <dbReference type="EMBL" id="QBZ54496.1"/>
    </source>
</evidence>
<dbReference type="EMBL" id="CP034204">
    <property type="protein sequence ID" value="QBZ54496.1"/>
    <property type="molecule type" value="Genomic_DNA"/>
</dbReference>
<accession>A0A4P7N1L2</accession>
<dbReference type="AlphaFoldDB" id="A0A4P7N1L2"/>
<evidence type="ECO:0008006" key="5">
    <source>
        <dbReference type="Google" id="ProtNLM"/>
    </source>
</evidence>
<sequence length="182" mass="18909">MPNPATLAVMITLLGSSIVARFCSSGANSLTVLNTALTFRSMTLAKASSGCESKGAPQLAPALAMRMSTWSVCALTSSSSFLTPASLAESEGTEMARPEMPGSALSVAQAESQADALREVMNTLEQPACSSAEAADRPRPREPPVTTATFPLREKRVGNDSRLAASVMVSVVVLTDGCKLVE</sequence>
<feature type="region of interest" description="Disordered" evidence="1">
    <location>
        <begin position="128"/>
        <end position="148"/>
    </location>
</feature>
<feature type="signal peptide" evidence="2">
    <location>
        <begin position="1"/>
        <end position="20"/>
    </location>
</feature>